<name>A0A2V4AME3_9PSEU</name>
<feature type="compositionally biased region" description="Acidic residues" evidence="1">
    <location>
        <begin position="119"/>
        <end position="129"/>
    </location>
</feature>
<dbReference type="Proteomes" id="UP000249915">
    <property type="component" value="Unassembled WGS sequence"/>
</dbReference>
<dbReference type="SMART" id="SM00843">
    <property type="entry name" value="Ftsk_gamma"/>
    <property type="match status" value="1"/>
</dbReference>
<evidence type="ECO:0000256" key="1">
    <source>
        <dbReference type="SAM" id="MobiDB-lite"/>
    </source>
</evidence>
<dbReference type="AlphaFoldDB" id="A0A2V4AME3"/>
<evidence type="ECO:0000313" key="3">
    <source>
        <dbReference type="Proteomes" id="UP000249915"/>
    </source>
</evidence>
<dbReference type="SUPFAM" id="SSF46785">
    <property type="entry name" value="Winged helix' DNA-binding domain"/>
    <property type="match status" value="1"/>
</dbReference>
<dbReference type="EMBL" id="MASW01000006">
    <property type="protein sequence ID" value="PXY21154.1"/>
    <property type="molecule type" value="Genomic_DNA"/>
</dbReference>
<proteinExistence type="predicted"/>
<gene>
    <name evidence="2" type="ORF">BAY60_27185</name>
</gene>
<keyword evidence="3" id="KW-1185">Reference proteome</keyword>
<dbReference type="InterPro" id="IPR036388">
    <property type="entry name" value="WH-like_DNA-bd_sf"/>
</dbReference>
<feature type="region of interest" description="Disordered" evidence="1">
    <location>
        <begin position="103"/>
        <end position="154"/>
    </location>
</feature>
<organism evidence="2 3">
    <name type="scientific">Prauserella muralis</name>
    <dbReference type="NCBI Taxonomy" id="588067"/>
    <lineage>
        <taxon>Bacteria</taxon>
        <taxon>Bacillati</taxon>
        <taxon>Actinomycetota</taxon>
        <taxon>Actinomycetes</taxon>
        <taxon>Pseudonocardiales</taxon>
        <taxon>Pseudonocardiaceae</taxon>
        <taxon>Prauserella</taxon>
    </lineage>
</organism>
<dbReference type="RefSeq" id="WP_211330482.1">
    <property type="nucleotide sequence ID" value="NZ_MASW01000006.1"/>
</dbReference>
<accession>A0A2V4AME3</accession>
<sequence length="238" mass="25507">MNSYSLSGRLPTGDADGLVDIARAVLDNPEGVHVVVALVDCDEIRTKVGTGEVVAKLRVRAIEGFLGHTADAAAARRLWRRGWERRTGQVELPFELELENSAEPPNILRDGAGLHVAPSEDEPDDDPTDDEHTGSFDDPGVVDWDDTSDPEPAAAADLDPALLRHAAELVVTSQFGSMSMVQRKLRIGHAKAIQLMRQLEHAGVVGPLAGPGVARDVLVTVEGLPEVLRVIDPEGDQS</sequence>
<reference evidence="2 3" key="1">
    <citation type="submission" date="2016-07" db="EMBL/GenBank/DDBJ databases">
        <title>Draft genome sequence of Prauserella muralis DSM 45305, isolated from a mould-covered wall in an indoor environment.</title>
        <authorList>
            <person name="Ruckert C."/>
            <person name="Albersmeier A."/>
            <person name="Jiang C.-L."/>
            <person name="Jiang Y."/>
            <person name="Kalinowski J."/>
            <person name="Schneider O."/>
            <person name="Winkler A."/>
            <person name="Zotchev S.B."/>
        </authorList>
    </citation>
    <scope>NUCLEOTIDE SEQUENCE [LARGE SCALE GENOMIC DNA]</scope>
    <source>
        <strain evidence="2 3">DSM 45305</strain>
    </source>
</reference>
<evidence type="ECO:0000313" key="2">
    <source>
        <dbReference type="EMBL" id="PXY21154.1"/>
    </source>
</evidence>
<dbReference type="Gene3D" id="1.10.10.10">
    <property type="entry name" value="Winged helix-like DNA-binding domain superfamily/Winged helix DNA-binding domain"/>
    <property type="match status" value="1"/>
</dbReference>
<dbReference type="Pfam" id="PF09397">
    <property type="entry name" value="FtsK_gamma"/>
    <property type="match status" value="1"/>
</dbReference>
<dbReference type="InterPro" id="IPR018541">
    <property type="entry name" value="Ftsk_gamma"/>
</dbReference>
<protein>
    <submittedName>
        <fullName evidence="2">Uncharacterized protein</fullName>
    </submittedName>
</protein>
<comment type="caution">
    <text evidence="2">The sequence shown here is derived from an EMBL/GenBank/DDBJ whole genome shotgun (WGS) entry which is preliminary data.</text>
</comment>
<dbReference type="InterPro" id="IPR036390">
    <property type="entry name" value="WH_DNA-bd_sf"/>
</dbReference>